<dbReference type="RefSeq" id="WP_119854073.1">
    <property type="nucleotide sequence ID" value="NZ_QYSE01000007.1"/>
</dbReference>
<dbReference type="Proteomes" id="UP000265938">
    <property type="component" value="Unassembled WGS sequence"/>
</dbReference>
<dbReference type="EMBL" id="QYSE01000007">
    <property type="protein sequence ID" value="RJF32583.1"/>
    <property type="molecule type" value="Genomic_DNA"/>
</dbReference>
<comment type="caution">
    <text evidence="2">The sequence shown here is derived from an EMBL/GenBank/DDBJ whole genome shotgun (WGS) entry which is preliminary data.</text>
</comment>
<dbReference type="InterPro" id="IPR038678">
    <property type="entry name" value="Spondin_N_sf"/>
</dbReference>
<dbReference type="PROSITE" id="PS51257">
    <property type="entry name" value="PROKAR_LIPOPROTEIN"/>
    <property type="match status" value="1"/>
</dbReference>
<proteinExistence type="predicted"/>
<protein>
    <submittedName>
        <fullName evidence="2">Uncharacterized protein</fullName>
    </submittedName>
</protein>
<dbReference type="NCBIfam" id="NF038123">
    <property type="entry name" value="NF038123_dom"/>
    <property type="match status" value="1"/>
</dbReference>
<organism evidence="2 3">
    <name type="scientific">Pseudoalteromonas gelatinilytica</name>
    <dbReference type="NCBI Taxonomy" id="1703256"/>
    <lineage>
        <taxon>Bacteria</taxon>
        <taxon>Pseudomonadati</taxon>
        <taxon>Pseudomonadota</taxon>
        <taxon>Gammaproteobacteria</taxon>
        <taxon>Alteromonadales</taxon>
        <taxon>Pseudoalteromonadaceae</taxon>
        <taxon>Pseudoalteromonas</taxon>
    </lineage>
</organism>
<name>A0A3A3EED9_9GAMM</name>
<reference evidence="2 3" key="1">
    <citation type="submission" date="2018-09" db="EMBL/GenBank/DDBJ databases">
        <title>Identification of marine bacteria producing industrial enzymes.</title>
        <authorList>
            <person name="Cheng T.H."/>
            <person name="Saidin J."/>
            <person name="Muhd D.D."/>
            <person name="Isa M.N.M."/>
            <person name="Bakar M.F.A."/>
            <person name="Ismail N."/>
        </authorList>
    </citation>
    <scope>NUCLEOTIDE SEQUENCE [LARGE SCALE GENOMIC DNA]</scope>
    <source>
        <strain evidence="2 3">MNAD 1.6</strain>
    </source>
</reference>
<feature type="chain" id="PRO_5017382770" evidence="1">
    <location>
        <begin position="21"/>
        <end position="242"/>
    </location>
</feature>
<evidence type="ECO:0000313" key="3">
    <source>
        <dbReference type="Proteomes" id="UP000265938"/>
    </source>
</evidence>
<evidence type="ECO:0000313" key="2">
    <source>
        <dbReference type="EMBL" id="RJF32583.1"/>
    </source>
</evidence>
<sequence>MRFSKSLIILALSASLAACGDSDKSSDNMDEALEEMTMEMGEMATNHQFMVEVVNLTAAQPFSPIAVIAHTDGMLWEIGEPASEALEIMAEGGDNSELLAAEMTMQAASAESQLPPGEQVTLTLTTGELNSLKISLATMLVNTNDAFTGLNAIDVSSLAVNESLSRTSFAYDAGTEANSEAQGTIPGPADSGEGYNEMRDDINRVAMHPGVVSQDDGLTNSVLTSQHKFDNPVARITITRTQ</sequence>
<dbReference type="AlphaFoldDB" id="A0A3A3EED9"/>
<dbReference type="InterPro" id="IPR009465">
    <property type="entry name" value="Spondin_N"/>
</dbReference>
<feature type="signal peptide" evidence="1">
    <location>
        <begin position="1"/>
        <end position="20"/>
    </location>
</feature>
<dbReference type="Gene3D" id="2.60.40.2130">
    <property type="entry name" value="F-spondin domain"/>
    <property type="match status" value="1"/>
</dbReference>
<evidence type="ECO:0000256" key="1">
    <source>
        <dbReference type="SAM" id="SignalP"/>
    </source>
</evidence>
<keyword evidence="1" id="KW-0732">Signal</keyword>
<accession>A0A3A3EED9</accession>
<gene>
    <name evidence="2" type="ORF">D4741_19395</name>
</gene>